<keyword evidence="8" id="KW-1185">Reference proteome</keyword>
<dbReference type="GO" id="GO:0008270">
    <property type="term" value="F:zinc ion binding"/>
    <property type="evidence" value="ECO:0007669"/>
    <property type="project" value="UniProtKB-KW"/>
</dbReference>
<reference evidence="7" key="2">
    <citation type="submission" date="2022-10" db="EMBL/GenBank/DDBJ databases">
        <authorList>
            <consortium name="ENA_rothamsted_submissions"/>
            <consortium name="culmorum"/>
            <person name="King R."/>
        </authorList>
    </citation>
    <scope>NUCLEOTIDE SEQUENCE</scope>
</reference>
<keyword evidence="1" id="KW-0479">Metal-binding</keyword>
<dbReference type="Pfam" id="PF05485">
    <property type="entry name" value="THAP"/>
    <property type="match status" value="1"/>
</dbReference>
<dbReference type="EMBL" id="OU893340">
    <property type="protein sequence ID" value="CAH0766345.1"/>
    <property type="molecule type" value="Genomic_DNA"/>
</dbReference>
<keyword evidence="2 5" id="KW-0863">Zinc-finger</keyword>
<dbReference type="AlphaFoldDB" id="A0A9P0CAG3"/>
<evidence type="ECO:0000256" key="3">
    <source>
        <dbReference type="ARBA" id="ARBA00022833"/>
    </source>
</evidence>
<evidence type="ECO:0000256" key="5">
    <source>
        <dbReference type="PROSITE-ProRule" id="PRU00309"/>
    </source>
</evidence>
<evidence type="ECO:0000256" key="1">
    <source>
        <dbReference type="ARBA" id="ARBA00022723"/>
    </source>
</evidence>
<dbReference type="PANTHER" id="PTHR23080">
    <property type="entry name" value="THAP DOMAIN PROTEIN"/>
    <property type="match status" value="1"/>
</dbReference>
<accession>A0A9P0CAG3</accession>
<dbReference type="GO" id="GO:0003677">
    <property type="term" value="F:DNA binding"/>
    <property type="evidence" value="ECO:0007669"/>
    <property type="project" value="UniProtKB-UniRule"/>
</dbReference>
<evidence type="ECO:0000256" key="4">
    <source>
        <dbReference type="ARBA" id="ARBA00023125"/>
    </source>
</evidence>
<dbReference type="SUPFAM" id="SSF57716">
    <property type="entry name" value="Glucocorticoid receptor-like (DNA-binding domain)"/>
    <property type="match status" value="1"/>
</dbReference>
<keyword evidence="4 5" id="KW-0238">DNA-binding</keyword>
<evidence type="ECO:0000313" key="7">
    <source>
        <dbReference type="EMBL" id="CAH0766345.1"/>
    </source>
</evidence>
<dbReference type="InterPro" id="IPR006612">
    <property type="entry name" value="THAP_Znf"/>
</dbReference>
<gene>
    <name evidence="7" type="ORF">DIATSA_LOCUS13639</name>
</gene>
<evidence type="ECO:0000313" key="8">
    <source>
        <dbReference type="Proteomes" id="UP001153714"/>
    </source>
</evidence>
<dbReference type="PROSITE" id="PS50950">
    <property type="entry name" value="ZF_THAP"/>
    <property type="match status" value="1"/>
</dbReference>
<dbReference type="OrthoDB" id="7331812at2759"/>
<name>A0A9P0CAG3_9NEOP</name>
<reference evidence="7" key="1">
    <citation type="submission" date="2021-12" db="EMBL/GenBank/DDBJ databases">
        <authorList>
            <person name="King R."/>
        </authorList>
    </citation>
    <scope>NUCLEOTIDE SEQUENCE</scope>
</reference>
<proteinExistence type="predicted"/>
<feature type="domain" description="THAP-type" evidence="6">
    <location>
        <begin position="1"/>
        <end position="84"/>
    </location>
</feature>
<evidence type="ECO:0000256" key="2">
    <source>
        <dbReference type="ARBA" id="ARBA00022771"/>
    </source>
</evidence>
<dbReference type="SMART" id="SM00980">
    <property type="entry name" value="THAP"/>
    <property type="match status" value="1"/>
</dbReference>
<keyword evidence="3" id="KW-0862">Zinc</keyword>
<sequence>MRHDTCCVVGCKNNGKNSDKNFYRFPRVSWKQEQRMKWIIAVKRKNADGSPWYPKPHDMICSAHFIGGKKADEQDSPSYVPKIFPAIYTSTRVNENSAMSRYKRRMERSWKKEKITSNVLNIPYERNTFEIMENIDSTKIDKECQVDIFSVVENEGNTFICNRYIYILPKTYVTLKFKLK</sequence>
<dbReference type="Proteomes" id="UP001153714">
    <property type="component" value="Chromosome 9"/>
</dbReference>
<evidence type="ECO:0000259" key="6">
    <source>
        <dbReference type="PROSITE" id="PS50950"/>
    </source>
</evidence>
<protein>
    <recommendedName>
        <fullName evidence="6">THAP-type domain-containing protein</fullName>
    </recommendedName>
</protein>
<organism evidence="7 8">
    <name type="scientific">Diatraea saccharalis</name>
    <name type="common">sugarcane borer</name>
    <dbReference type="NCBI Taxonomy" id="40085"/>
    <lineage>
        <taxon>Eukaryota</taxon>
        <taxon>Metazoa</taxon>
        <taxon>Ecdysozoa</taxon>
        <taxon>Arthropoda</taxon>
        <taxon>Hexapoda</taxon>
        <taxon>Insecta</taxon>
        <taxon>Pterygota</taxon>
        <taxon>Neoptera</taxon>
        <taxon>Endopterygota</taxon>
        <taxon>Lepidoptera</taxon>
        <taxon>Glossata</taxon>
        <taxon>Ditrysia</taxon>
        <taxon>Pyraloidea</taxon>
        <taxon>Crambidae</taxon>
        <taxon>Crambinae</taxon>
        <taxon>Diatraea</taxon>
    </lineage>
</organism>